<evidence type="ECO:0000313" key="3">
    <source>
        <dbReference type="Proteomes" id="UP001500213"/>
    </source>
</evidence>
<reference evidence="3" key="1">
    <citation type="journal article" date="2019" name="Int. J. Syst. Evol. Microbiol.">
        <title>The Global Catalogue of Microorganisms (GCM) 10K type strain sequencing project: providing services to taxonomists for standard genome sequencing and annotation.</title>
        <authorList>
            <consortium name="The Broad Institute Genomics Platform"/>
            <consortium name="The Broad Institute Genome Sequencing Center for Infectious Disease"/>
            <person name="Wu L."/>
            <person name="Ma J."/>
        </authorList>
    </citation>
    <scope>NUCLEOTIDE SEQUENCE [LARGE SCALE GENOMIC DNA]</scope>
    <source>
        <strain evidence="3">JCM 17593</strain>
    </source>
</reference>
<dbReference type="InterPro" id="IPR000086">
    <property type="entry name" value="NUDIX_hydrolase_dom"/>
</dbReference>
<feature type="domain" description="Nudix hydrolase" evidence="1">
    <location>
        <begin position="39"/>
        <end position="156"/>
    </location>
</feature>
<evidence type="ECO:0000259" key="1">
    <source>
        <dbReference type="Pfam" id="PF00293"/>
    </source>
</evidence>
<protein>
    <submittedName>
        <fullName evidence="2">NUDIX hydrolase</fullName>
    </submittedName>
</protein>
<comment type="caution">
    <text evidence="2">The sequence shown here is derived from an EMBL/GenBank/DDBJ whole genome shotgun (WGS) entry which is preliminary data.</text>
</comment>
<dbReference type="SUPFAM" id="SSF55811">
    <property type="entry name" value="Nudix"/>
    <property type="match status" value="1"/>
</dbReference>
<dbReference type="GO" id="GO:0016787">
    <property type="term" value="F:hydrolase activity"/>
    <property type="evidence" value="ECO:0007669"/>
    <property type="project" value="UniProtKB-KW"/>
</dbReference>
<dbReference type="EMBL" id="BAABBX010000014">
    <property type="protein sequence ID" value="GAA4189968.1"/>
    <property type="molecule type" value="Genomic_DNA"/>
</dbReference>
<dbReference type="RefSeq" id="WP_344776157.1">
    <property type="nucleotide sequence ID" value="NZ_BAABBX010000014.1"/>
</dbReference>
<sequence>MAWTTLSTRTAYENPWIRVREDQVVHPDGSQGLYGVVELRPAVFVVALDDAERVALVEIDRYTVGSSLEVPAGGSDGQEPLVAAQRELVEETGLEASEWVELGTQYALNGAALAPEHIFLARGLRQVADASREQLEEGISGVRFVPLGEVLAMIGDGRITDNETVAAVALAAIRLGRLAFCPSSSPEV</sequence>
<dbReference type="CDD" id="cd24161">
    <property type="entry name" value="NUDIX_ADPRase_Ndx2"/>
    <property type="match status" value="1"/>
</dbReference>
<dbReference type="InterPro" id="IPR015797">
    <property type="entry name" value="NUDIX_hydrolase-like_dom_sf"/>
</dbReference>
<gene>
    <name evidence="2" type="ORF">GCM10022288_18610</name>
</gene>
<organism evidence="2 3">
    <name type="scientific">Gryllotalpicola kribbensis</name>
    <dbReference type="NCBI Taxonomy" id="993084"/>
    <lineage>
        <taxon>Bacteria</taxon>
        <taxon>Bacillati</taxon>
        <taxon>Actinomycetota</taxon>
        <taxon>Actinomycetes</taxon>
        <taxon>Micrococcales</taxon>
        <taxon>Microbacteriaceae</taxon>
        <taxon>Gryllotalpicola</taxon>
    </lineage>
</organism>
<keyword evidence="3" id="KW-1185">Reference proteome</keyword>
<dbReference type="Gene3D" id="3.90.79.10">
    <property type="entry name" value="Nucleoside Triphosphate Pyrophosphohydrolase"/>
    <property type="match status" value="1"/>
</dbReference>
<keyword evidence="2" id="KW-0378">Hydrolase</keyword>
<dbReference type="Proteomes" id="UP001500213">
    <property type="component" value="Unassembled WGS sequence"/>
</dbReference>
<accession>A0ABP8AT73</accession>
<dbReference type="Pfam" id="PF00293">
    <property type="entry name" value="NUDIX"/>
    <property type="match status" value="1"/>
</dbReference>
<evidence type="ECO:0000313" key="2">
    <source>
        <dbReference type="EMBL" id="GAA4189968.1"/>
    </source>
</evidence>
<name>A0ABP8AT73_9MICO</name>
<proteinExistence type="predicted"/>